<feature type="chain" id="PRO_5044954825" description="Thiol:disulfide interchange protein" evidence="7">
    <location>
        <begin position="28"/>
        <end position="245"/>
    </location>
</feature>
<dbReference type="SUPFAM" id="SSF54423">
    <property type="entry name" value="DsbC/DsbG N-terminal domain-like"/>
    <property type="match status" value="1"/>
</dbReference>
<dbReference type="SUPFAM" id="SSF52833">
    <property type="entry name" value="Thioredoxin-like"/>
    <property type="match status" value="1"/>
</dbReference>
<evidence type="ECO:0000256" key="6">
    <source>
        <dbReference type="ARBA" id="ARBA00023284"/>
    </source>
</evidence>
<dbReference type="PANTHER" id="PTHR35272:SF3">
    <property type="entry name" value="THIOL:DISULFIDE INTERCHANGE PROTEIN DSBC"/>
    <property type="match status" value="1"/>
</dbReference>
<dbReference type="InterPro" id="IPR018950">
    <property type="entry name" value="DiS-bond_isomerase_DsbC/G_N"/>
</dbReference>
<comment type="subcellular location">
    <subcellularLocation>
        <location evidence="1 7">Periplasm</location>
    </subcellularLocation>
</comment>
<evidence type="ECO:0000259" key="9">
    <source>
        <dbReference type="Pfam" id="PF13098"/>
    </source>
</evidence>
<keyword evidence="5" id="KW-1015">Disulfide bond</keyword>
<keyword evidence="11" id="KW-1185">Reference proteome</keyword>
<dbReference type="InterPro" id="IPR009094">
    <property type="entry name" value="DiS-bond_isomerase_DsbC/G_N_sf"/>
</dbReference>
<comment type="function">
    <text evidence="7">Required for disulfide bond formation in some periplasmic proteins. Acts by transferring its disulfide bond to other proteins and is reduced in the process.</text>
</comment>
<dbReference type="PROSITE" id="PS00194">
    <property type="entry name" value="THIOREDOXIN_1"/>
    <property type="match status" value="1"/>
</dbReference>
<dbReference type="InterPro" id="IPR012336">
    <property type="entry name" value="Thioredoxin-like_fold"/>
</dbReference>
<sequence length="245" mass="26678">MNTGFTSRSAHYAIAGLLSLAAVAASAETTQEAAIRKLVAARLGEGAIVESVTKTPYSGLYEVRTGGDIIYTDDKAQYLFVGRVIDAKTHKDFTRARIDEISKIKFSDLPLESALKTVKGNGKRVIAVFEDPNCGYCKRFRHTLKDVDNVTIYTFLFNILAEDSAVKSKNVWCSPDRNKAWDDWMLDGKAAPTAAASCNTPNDKVFALGRKLKITGTPAIFFADGTRIPGAVDANALEEKFASLK</sequence>
<feature type="domain" description="Thioredoxin-like fold" evidence="9">
    <location>
        <begin position="118"/>
        <end position="239"/>
    </location>
</feature>
<feature type="signal peptide" evidence="7">
    <location>
        <begin position="1"/>
        <end position="27"/>
    </location>
</feature>
<accession>A0ABV7F9V5</accession>
<proteinExistence type="inferred from homology"/>
<dbReference type="CDD" id="cd03020">
    <property type="entry name" value="DsbA_DsbC_DsbG"/>
    <property type="match status" value="1"/>
</dbReference>
<evidence type="ECO:0000256" key="3">
    <source>
        <dbReference type="ARBA" id="ARBA00022729"/>
    </source>
</evidence>
<evidence type="ECO:0000259" key="8">
    <source>
        <dbReference type="Pfam" id="PF10411"/>
    </source>
</evidence>
<dbReference type="RefSeq" id="WP_390327205.1">
    <property type="nucleotide sequence ID" value="NZ_JBHRTP010000082.1"/>
</dbReference>
<dbReference type="Pfam" id="PF10411">
    <property type="entry name" value="DsbC_N"/>
    <property type="match status" value="1"/>
</dbReference>
<organism evidence="10 11">
    <name type="scientific">Undibacterium arcticum</name>
    <dbReference type="NCBI Taxonomy" id="1762892"/>
    <lineage>
        <taxon>Bacteria</taxon>
        <taxon>Pseudomonadati</taxon>
        <taxon>Pseudomonadota</taxon>
        <taxon>Betaproteobacteria</taxon>
        <taxon>Burkholderiales</taxon>
        <taxon>Oxalobacteraceae</taxon>
        <taxon>Undibacterium</taxon>
    </lineage>
</organism>
<keyword evidence="6 7" id="KW-0676">Redox-active center</keyword>
<evidence type="ECO:0000256" key="2">
    <source>
        <dbReference type="ARBA" id="ARBA00009813"/>
    </source>
</evidence>
<keyword evidence="4 7" id="KW-0574">Periplasm</keyword>
<evidence type="ECO:0000256" key="1">
    <source>
        <dbReference type="ARBA" id="ARBA00004418"/>
    </source>
</evidence>
<evidence type="ECO:0000256" key="4">
    <source>
        <dbReference type="ARBA" id="ARBA00022764"/>
    </source>
</evidence>
<dbReference type="Proteomes" id="UP001595530">
    <property type="component" value="Unassembled WGS sequence"/>
</dbReference>
<reference evidence="11" key="1">
    <citation type="journal article" date="2019" name="Int. J. Syst. Evol. Microbiol.">
        <title>The Global Catalogue of Microorganisms (GCM) 10K type strain sequencing project: providing services to taxonomists for standard genome sequencing and annotation.</title>
        <authorList>
            <consortium name="The Broad Institute Genomics Platform"/>
            <consortium name="The Broad Institute Genome Sequencing Center for Infectious Disease"/>
            <person name="Wu L."/>
            <person name="Ma J."/>
        </authorList>
    </citation>
    <scope>NUCLEOTIDE SEQUENCE [LARGE SCALE GENOMIC DNA]</scope>
    <source>
        <strain evidence="11">KCTC 42986</strain>
    </source>
</reference>
<evidence type="ECO:0000313" key="10">
    <source>
        <dbReference type="EMBL" id="MFC3110547.1"/>
    </source>
</evidence>
<dbReference type="Pfam" id="PF13098">
    <property type="entry name" value="Thioredoxin_2"/>
    <property type="match status" value="1"/>
</dbReference>
<dbReference type="Gene3D" id="3.10.450.70">
    <property type="entry name" value="Disulphide bond isomerase, DsbC/G, N-terminal"/>
    <property type="match status" value="1"/>
</dbReference>
<dbReference type="EMBL" id="JBHRTP010000082">
    <property type="protein sequence ID" value="MFC3110547.1"/>
    <property type="molecule type" value="Genomic_DNA"/>
</dbReference>
<dbReference type="InterPro" id="IPR051470">
    <property type="entry name" value="Thiol:disulfide_interchange"/>
</dbReference>
<evidence type="ECO:0000256" key="5">
    <source>
        <dbReference type="ARBA" id="ARBA00023157"/>
    </source>
</evidence>
<evidence type="ECO:0000313" key="11">
    <source>
        <dbReference type="Proteomes" id="UP001595530"/>
    </source>
</evidence>
<protein>
    <recommendedName>
        <fullName evidence="7">Thiol:disulfide interchange protein</fullName>
    </recommendedName>
</protein>
<keyword evidence="3 7" id="KW-0732">Signal</keyword>
<feature type="domain" description="Disulphide bond isomerase DsbC/G N-terminal" evidence="8">
    <location>
        <begin position="27"/>
        <end position="94"/>
    </location>
</feature>
<comment type="caution">
    <text evidence="10">The sequence shown here is derived from an EMBL/GenBank/DDBJ whole genome shotgun (WGS) entry which is preliminary data.</text>
</comment>
<dbReference type="InterPro" id="IPR017937">
    <property type="entry name" value="Thioredoxin_CS"/>
</dbReference>
<name>A0ABV7F9V5_9BURK</name>
<dbReference type="PANTHER" id="PTHR35272">
    <property type="entry name" value="THIOL:DISULFIDE INTERCHANGE PROTEIN DSBC-RELATED"/>
    <property type="match status" value="1"/>
</dbReference>
<dbReference type="InterPro" id="IPR033954">
    <property type="entry name" value="DiS-bond_Isoase_DsbC/G"/>
</dbReference>
<evidence type="ECO:0000256" key="7">
    <source>
        <dbReference type="RuleBase" id="RU364038"/>
    </source>
</evidence>
<comment type="similarity">
    <text evidence="2 7">Belongs to the thioredoxin family. DsbC subfamily.</text>
</comment>
<dbReference type="InterPro" id="IPR036249">
    <property type="entry name" value="Thioredoxin-like_sf"/>
</dbReference>
<dbReference type="Gene3D" id="3.40.30.10">
    <property type="entry name" value="Glutaredoxin"/>
    <property type="match status" value="1"/>
</dbReference>
<gene>
    <name evidence="10" type="ORF">ACFOFO_21725</name>
</gene>